<protein>
    <recommendedName>
        <fullName evidence="2">Protein CSN12 homolog</fullName>
    </recommendedName>
</protein>
<evidence type="ECO:0000313" key="5">
    <source>
        <dbReference type="Proteomes" id="UP000800092"/>
    </source>
</evidence>
<dbReference type="GO" id="GO:0003690">
    <property type="term" value="F:double-stranded DNA binding"/>
    <property type="evidence" value="ECO:0007669"/>
    <property type="project" value="InterPro"/>
</dbReference>
<evidence type="ECO:0000256" key="1">
    <source>
        <dbReference type="ARBA" id="ARBA00025771"/>
    </source>
</evidence>
<dbReference type="InterPro" id="IPR000717">
    <property type="entry name" value="PCI_dom"/>
</dbReference>
<dbReference type="FunFam" id="1.10.10.10:FF:000366">
    <property type="entry name" value="COP9 signalosome complex subunit"/>
    <property type="match status" value="1"/>
</dbReference>
<proteinExistence type="inferred from homology"/>
<dbReference type="Gene3D" id="1.10.10.10">
    <property type="entry name" value="Winged helix-like DNA-binding domain superfamily/Winged helix DNA-binding domain"/>
    <property type="match status" value="1"/>
</dbReference>
<name>A0A6A6HDD3_VIRVR</name>
<dbReference type="InterPro" id="IPR045114">
    <property type="entry name" value="Csn12-like"/>
</dbReference>
<dbReference type="AlphaFoldDB" id="A0A6A6HDD3"/>
<keyword evidence="5" id="KW-1185">Reference proteome</keyword>
<comment type="similarity">
    <text evidence="1">Belongs to the CSN12 family.</text>
</comment>
<sequence length="473" mass="52399">MDTVLYEFRTAIRTSNASLLASTITPAPPAHDPGRLYAILRSTNSYSIEADVRYGLMQNNREISLTKARSAAWLDVYIAYYKVVVVLLDAEEKTNQGKLLEADWNRVYEAWKELVTTLIKGFNAGHFEGWTTPCLYVAVRCLREFAIKADEANTRTKGAITFNSGLQDDVVGALDKNDKLEDAARVINRIFGLCISDRASLDESRKWGVYYITNMMFKTYFKLNSISLSKNILRSLNATASDLPNFALFPKSHQVTFNYYVGVVSFLDEDYTRAESHLAAAHRLCPAVPFAHKNRALILTYLIPCRLLTTHVLPTPSLLAPYPGLQQLFGPLSACVRRGDLAGFDAALVAGEADFVKRRIYLTLERGRDVAVRNLFRKVFLAGGFEPVKDGQGGEAERLRRTRIPLAEFAAAVRVGTRADAREGGAGEGGLEQDEVECMLANLIYKNLMKGYISRAHGMVVLSKAGAFPGTGV</sequence>
<accession>A0A6A6HDD3</accession>
<dbReference type="Proteomes" id="UP000800092">
    <property type="component" value="Unassembled WGS sequence"/>
</dbReference>
<dbReference type="EMBL" id="ML991787">
    <property type="protein sequence ID" value="KAF2236057.1"/>
    <property type="molecule type" value="Genomic_DNA"/>
</dbReference>
<gene>
    <name evidence="4" type="ORF">EV356DRAFT_513306</name>
</gene>
<dbReference type="Pfam" id="PF01399">
    <property type="entry name" value="PCI"/>
    <property type="match status" value="1"/>
</dbReference>
<dbReference type="OrthoDB" id="10252687at2759"/>
<dbReference type="PANTHER" id="PTHR12732">
    <property type="entry name" value="UNCHARACTERIZED PROTEASOME COMPONENT REGION PCI-CONTAINING"/>
    <property type="match status" value="1"/>
</dbReference>
<dbReference type="InterPro" id="IPR036388">
    <property type="entry name" value="WH-like_DNA-bd_sf"/>
</dbReference>
<feature type="domain" description="PCI" evidence="3">
    <location>
        <begin position="255"/>
        <end position="467"/>
    </location>
</feature>
<dbReference type="PANTHER" id="PTHR12732:SF0">
    <property type="entry name" value="PCI DOMAIN-CONTAINING PROTEIN 2"/>
    <property type="match status" value="1"/>
</dbReference>
<reference evidence="4" key="1">
    <citation type="journal article" date="2020" name="Stud. Mycol.">
        <title>101 Dothideomycetes genomes: a test case for predicting lifestyles and emergence of pathogens.</title>
        <authorList>
            <person name="Haridas S."/>
            <person name="Albert R."/>
            <person name="Binder M."/>
            <person name="Bloem J."/>
            <person name="Labutti K."/>
            <person name="Salamov A."/>
            <person name="Andreopoulos B."/>
            <person name="Baker S."/>
            <person name="Barry K."/>
            <person name="Bills G."/>
            <person name="Bluhm B."/>
            <person name="Cannon C."/>
            <person name="Castanera R."/>
            <person name="Culley D."/>
            <person name="Daum C."/>
            <person name="Ezra D."/>
            <person name="Gonzalez J."/>
            <person name="Henrissat B."/>
            <person name="Kuo A."/>
            <person name="Liang C."/>
            <person name="Lipzen A."/>
            <person name="Lutzoni F."/>
            <person name="Magnuson J."/>
            <person name="Mondo S."/>
            <person name="Nolan M."/>
            <person name="Ohm R."/>
            <person name="Pangilinan J."/>
            <person name="Park H.-J."/>
            <person name="Ramirez L."/>
            <person name="Alfaro M."/>
            <person name="Sun H."/>
            <person name="Tritt A."/>
            <person name="Yoshinaga Y."/>
            <person name="Zwiers L.-H."/>
            <person name="Turgeon B."/>
            <person name="Goodwin S."/>
            <person name="Spatafora J."/>
            <person name="Crous P."/>
            <person name="Grigoriev I."/>
        </authorList>
    </citation>
    <scope>NUCLEOTIDE SEQUENCE</scope>
    <source>
        <strain evidence="4">Tuck. ex Michener</strain>
    </source>
</reference>
<dbReference type="GO" id="GO:0003723">
    <property type="term" value="F:RNA binding"/>
    <property type="evidence" value="ECO:0007669"/>
    <property type="project" value="InterPro"/>
</dbReference>
<organism evidence="4 5">
    <name type="scientific">Viridothelium virens</name>
    <name type="common">Speckled blister lichen</name>
    <name type="synonym">Trypethelium virens</name>
    <dbReference type="NCBI Taxonomy" id="1048519"/>
    <lineage>
        <taxon>Eukaryota</taxon>
        <taxon>Fungi</taxon>
        <taxon>Dikarya</taxon>
        <taxon>Ascomycota</taxon>
        <taxon>Pezizomycotina</taxon>
        <taxon>Dothideomycetes</taxon>
        <taxon>Dothideomycetes incertae sedis</taxon>
        <taxon>Trypetheliales</taxon>
        <taxon>Trypetheliaceae</taxon>
        <taxon>Viridothelium</taxon>
    </lineage>
</organism>
<evidence type="ECO:0000259" key="3">
    <source>
        <dbReference type="PROSITE" id="PS50250"/>
    </source>
</evidence>
<evidence type="ECO:0000256" key="2">
    <source>
        <dbReference type="ARBA" id="ARBA00073854"/>
    </source>
</evidence>
<dbReference type="PROSITE" id="PS50250">
    <property type="entry name" value="PCI"/>
    <property type="match status" value="1"/>
</dbReference>
<dbReference type="SMART" id="SM00753">
    <property type="entry name" value="PAM"/>
    <property type="match status" value="1"/>
</dbReference>
<evidence type="ECO:0000313" key="4">
    <source>
        <dbReference type="EMBL" id="KAF2236057.1"/>
    </source>
</evidence>